<proteinExistence type="predicted"/>
<keyword evidence="2" id="KW-1185">Reference proteome</keyword>
<dbReference type="SUPFAM" id="SSF48403">
    <property type="entry name" value="Ankyrin repeat"/>
    <property type="match status" value="1"/>
</dbReference>
<dbReference type="OrthoDB" id="5635396at2"/>
<gene>
    <name evidence="1" type="ORF">NCTC13316_01834</name>
</gene>
<sequence>MSGLFSSISCFFNKQVTFPQLKAAVISGDVNFVKFYLSQPKCPLSNPMEDTGYPDEDGYNSTVVNSLLYEAIPHPEVLKILLNDGRFDPNENNKDAFYRCLYEGSIECLQLFYNNKRFSFPQDTLVKAAEVGGKDLIKFLLKLDTLENYQLFSEDTKVEARNIAGLHSDTDIMDMIEKHYQHASYYYPSHP</sequence>
<dbReference type="InterPro" id="IPR036770">
    <property type="entry name" value="Ankyrin_rpt-contain_sf"/>
</dbReference>
<name>A0A378JM18_9GAMM</name>
<organism evidence="1 2">
    <name type="scientific">Legionella busanensis</name>
    <dbReference type="NCBI Taxonomy" id="190655"/>
    <lineage>
        <taxon>Bacteria</taxon>
        <taxon>Pseudomonadati</taxon>
        <taxon>Pseudomonadota</taxon>
        <taxon>Gammaproteobacteria</taxon>
        <taxon>Legionellales</taxon>
        <taxon>Legionellaceae</taxon>
        <taxon>Legionella</taxon>
    </lineage>
</organism>
<evidence type="ECO:0008006" key="3">
    <source>
        <dbReference type="Google" id="ProtNLM"/>
    </source>
</evidence>
<dbReference type="RefSeq" id="WP_115331354.1">
    <property type="nucleotide sequence ID" value="NZ_CAAAHP010000002.1"/>
</dbReference>
<dbReference type="AlphaFoldDB" id="A0A378JM18"/>
<dbReference type="EMBL" id="UGOD01000001">
    <property type="protein sequence ID" value="STX51738.1"/>
    <property type="molecule type" value="Genomic_DNA"/>
</dbReference>
<evidence type="ECO:0000313" key="1">
    <source>
        <dbReference type="EMBL" id="STX51738.1"/>
    </source>
</evidence>
<evidence type="ECO:0000313" key="2">
    <source>
        <dbReference type="Proteomes" id="UP000254794"/>
    </source>
</evidence>
<dbReference type="Proteomes" id="UP000254794">
    <property type="component" value="Unassembled WGS sequence"/>
</dbReference>
<accession>A0A378JM18</accession>
<protein>
    <recommendedName>
        <fullName evidence="3">Ankyrin repeats (3 copies)</fullName>
    </recommendedName>
</protein>
<reference evidence="1 2" key="1">
    <citation type="submission" date="2018-06" db="EMBL/GenBank/DDBJ databases">
        <authorList>
            <consortium name="Pathogen Informatics"/>
            <person name="Doyle S."/>
        </authorList>
    </citation>
    <scope>NUCLEOTIDE SEQUENCE [LARGE SCALE GENOMIC DNA]</scope>
    <source>
        <strain evidence="1 2">NCTC13316</strain>
    </source>
</reference>